<dbReference type="EMBL" id="AYZB01000058">
    <property type="protein sequence ID" value="KRM21223.1"/>
    <property type="molecule type" value="Genomic_DNA"/>
</dbReference>
<comment type="caution">
    <text evidence="1">The sequence shown here is derived from an EMBL/GenBank/DDBJ whole genome shotgun (WGS) entry which is preliminary data.</text>
</comment>
<dbReference type="Proteomes" id="UP000050823">
    <property type="component" value="Unassembled WGS sequence"/>
</dbReference>
<name>A0AA89KWQ3_9LACO</name>
<reference evidence="1 2" key="1">
    <citation type="journal article" date="2015" name="Genome Announc.">
        <title>Expanding the biotechnology potential of lactobacilli through comparative genomics of 213 strains and associated genera.</title>
        <authorList>
            <person name="Sun Z."/>
            <person name="Harris H.M."/>
            <person name="McCann A."/>
            <person name="Guo C."/>
            <person name="Argimon S."/>
            <person name="Zhang W."/>
            <person name="Yang X."/>
            <person name="Jeffery I.B."/>
            <person name="Cooney J.C."/>
            <person name="Kagawa T.F."/>
            <person name="Liu W."/>
            <person name="Song Y."/>
            <person name="Salvetti E."/>
            <person name="Wrobel A."/>
            <person name="Rasinkangas P."/>
            <person name="Parkhill J."/>
            <person name="Rea M.C."/>
            <person name="O'Sullivan O."/>
            <person name="Ritari J."/>
            <person name="Douillard F.P."/>
            <person name="Paul Ross R."/>
            <person name="Yang R."/>
            <person name="Briner A.E."/>
            <person name="Felis G.E."/>
            <person name="de Vos W.M."/>
            <person name="Barrangou R."/>
            <person name="Klaenhammer T.R."/>
            <person name="Caufield P.W."/>
            <person name="Cui Y."/>
            <person name="Zhang H."/>
            <person name="O'Toole P.W."/>
        </authorList>
    </citation>
    <scope>NUCLEOTIDE SEQUENCE [LARGE SCALE GENOMIC DNA]</scope>
    <source>
        <strain evidence="1 2">DSM 20719</strain>
    </source>
</reference>
<gene>
    <name evidence="1" type="ORF">FC90_GL001760</name>
</gene>
<proteinExistence type="predicted"/>
<organism evidence="1 2">
    <name type="scientific">Latilactobacillus graminis DSM 20719</name>
    <dbReference type="NCBI Taxonomy" id="1423752"/>
    <lineage>
        <taxon>Bacteria</taxon>
        <taxon>Bacillati</taxon>
        <taxon>Bacillota</taxon>
        <taxon>Bacilli</taxon>
        <taxon>Lactobacillales</taxon>
        <taxon>Lactobacillaceae</taxon>
        <taxon>Latilactobacillus</taxon>
    </lineage>
</organism>
<evidence type="ECO:0000313" key="2">
    <source>
        <dbReference type="Proteomes" id="UP000050823"/>
    </source>
</evidence>
<evidence type="ECO:0000313" key="1">
    <source>
        <dbReference type="EMBL" id="KRM21223.1"/>
    </source>
</evidence>
<dbReference type="AlphaFoldDB" id="A0AA89KWQ3"/>
<sequence>MQHQGDVTQINILGTKIYLAAIIDLYSKEVLAYDIRTSPIMYQSVTYEIAK</sequence>
<protein>
    <submittedName>
        <fullName evidence="1">Uncharacterized protein</fullName>
    </submittedName>
</protein>
<accession>A0AA89KWQ3</accession>